<evidence type="ECO:0000313" key="5">
    <source>
        <dbReference type="Proteomes" id="UP000194977"/>
    </source>
</evidence>
<dbReference type="EMBL" id="NARP01000036">
    <property type="protein sequence ID" value="OTP98195.1"/>
    <property type="molecule type" value="Genomic_DNA"/>
</dbReference>
<evidence type="ECO:0000313" key="3">
    <source>
        <dbReference type="EMBL" id="OTQ07855.1"/>
    </source>
</evidence>
<dbReference type="InterPro" id="IPR025404">
    <property type="entry name" value="DUF4130"/>
</dbReference>
<accession>A0A2C9XY15</accession>
<evidence type="ECO:0000313" key="2">
    <source>
        <dbReference type="EMBL" id="OTP98195.1"/>
    </source>
</evidence>
<sequence length="282" mass="33707">MLAFYYEKSFEGILCAVFDAFKLKKMPECLLATGQIEPLLVTDRHYVEFREFKYERVRVALLKKLSKTALRQLMYVWLSELPDSDLIIFRYICKVFKTTKSIETDFADPDVLTVREIAKKVSNERHRILEFIRFNAIKNPLKKPYEQVSDDNENDESEKIYFSIIGPIYNVLPLVLTFFKERFADQKWAIYDEKRQYGYVYDLNSIEQVSLIDKDDLIINSQVNQNYLTEDEALFQTMWLRYCNAITIKERINPKLQRQHMPSRFWRYLPEMKLAVKEHNGI</sequence>
<gene>
    <name evidence="3" type="ORF">B6C91_14045</name>
    <name evidence="2" type="ORF">B6D08_11890</name>
</gene>
<dbReference type="RefSeq" id="WP_086301582.1">
    <property type="nucleotide sequence ID" value="NZ_MZNE01000070.1"/>
</dbReference>
<organism evidence="2 5">
    <name type="scientific">Gilliamella apicola</name>
    <dbReference type="NCBI Taxonomy" id="1196095"/>
    <lineage>
        <taxon>Bacteria</taxon>
        <taxon>Pseudomonadati</taxon>
        <taxon>Pseudomonadota</taxon>
        <taxon>Gammaproteobacteria</taxon>
        <taxon>Orbales</taxon>
        <taxon>Orbaceae</taxon>
        <taxon>Gilliamella</taxon>
    </lineage>
</organism>
<dbReference type="InterPro" id="IPR023875">
    <property type="entry name" value="DNA_repair_put"/>
</dbReference>
<dbReference type="Proteomes" id="UP000194977">
    <property type="component" value="Unassembled WGS sequence"/>
</dbReference>
<reference evidence="4 5" key="1">
    <citation type="submission" date="2017-03" db="EMBL/GenBank/DDBJ databases">
        <title>Comparative genomics of honeybee gut symbionts reveal geographically distinct and subgroup specific antibiotic resistance.</title>
        <authorList>
            <person name="Ludvigsen J."/>
            <person name="Porcellato D."/>
            <person name="Labee-Lund T.M."/>
            <person name="Amdam G.V."/>
            <person name="Rudi K."/>
        </authorList>
    </citation>
    <scope>NUCLEOTIDE SEQUENCE [LARGE SCALE GENOMIC DNA]</scope>
    <source>
        <strain evidence="2 5">A-7-12</strain>
        <strain evidence="3 4">A-9-12</strain>
    </source>
</reference>
<dbReference type="Proteomes" id="UP000194800">
    <property type="component" value="Unassembled WGS sequence"/>
</dbReference>
<protein>
    <recommendedName>
        <fullName evidence="1">DUF4130 domain-containing protein</fullName>
    </recommendedName>
</protein>
<dbReference type="EMBL" id="NART01000139">
    <property type="protein sequence ID" value="OTQ07855.1"/>
    <property type="molecule type" value="Genomic_DNA"/>
</dbReference>
<feature type="domain" description="DUF4130" evidence="1">
    <location>
        <begin position="83"/>
        <end position="271"/>
    </location>
</feature>
<proteinExistence type="predicted"/>
<dbReference type="OrthoDB" id="5290748at2"/>
<evidence type="ECO:0000259" key="1">
    <source>
        <dbReference type="Pfam" id="PF13566"/>
    </source>
</evidence>
<evidence type="ECO:0000313" key="4">
    <source>
        <dbReference type="Proteomes" id="UP000194800"/>
    </source>
</evidence>
<keyword evidence="4" id="KW-1185">Reference proteome</keyword>
<dbReference type="NCBIfam" id="TIGR03915">
    <property type="entry name" value="SAM_7_link_chp"/>
    <property type="match status" value="1"/>
</dbReference>
<dbReference type="AlphaFoldDB" id="A0A2C9XY15"/>
<dbReference type="Pfam" id="PF13566">
    <property type="entry name" value="DUF4130"/>
    <property type="match status" value="1"/>
</dbReference>
<comment type="caution">
    <text evidence="2">The sequence shown here is derived from an EMBL/GenBank/DDBJ whole genome shotgun (WGS) entry which is preliminary data.</text>
</comment>
<name>A0A2C9XY15_9GAMM</name>